<accession>A0A3G9JL76</accession>
<evidence type="ECO:0000256" key="5">
    <source>
        <dbReference type="ARBA" id="ARBA00022692"/>
    </source>
</evidence>
<evidence type="ECO:0000256" key="4">
    <source>
        <dbReference type="ARBA" id="ARBA00022475"/>
    </source>
</evidence>
<dbReference type="AlphaFoldDB" id="A0A3G9JL76"/>
<evidence type="ECO:0000256" key="6">
    <source>
        <dbReference type="ARBA" id="ARBA00022989"/>
    </source>
</evidence>
<evidence type="ECO:0000313" key="9">
    <source>
        <dbReference type="Proteomes" id="UP000275368"/>
    </source>
</evidence>
<evidence type="ECO:0000256" key="7">
    <source>
        <dbReference type="ARBA" id="ARBA00023136"/>
    </source>
</evidence>
<dbReference type="FunFam" id="1.10.3470.10:FF:000001">
    <property type="entry name" value="Vitamin B12 ABC transporter permease BtuC"/>
    <property type="match status" value="1"/>
</dbReference>
<dbReference type="Pfam" id="PF01032">
    <property type="entry name" value="FecCD"/>
    <property type="match status" value="1"/>
</dbReference>
<evidence type="ECO:0000256" key="2">
    <source>
        <dbReference type="ARBA" id="ARBA00007935"/>
    </source>
</evidence>
<dbReference type="GO" id="GO:0022857">
    <property type="term" value="F:transmembrane transporter activity"/>
    <property type="evidence" value="ECO:0007669"/>
    <property type="project" value="InterPro"/>
</dbReference>
<dbReference type="SUPFAM" id="SSF81345">
    <property type="entry name" value="ABC transporter involved in vitamin B12 uptake, BtuC"/>
    <property type="match status" value="1"/>
</dbReference>
<dbReference type="Proteomes" id="UP000275368">
    <property type="component" value="Chromosome"/>
</dbReference>
<reference evidence="8 9" key="1">
    <citation type="submission" date="2018-11" db="EMBL/GenBank/DDBJ databases">
        <title>Complete genome sequence of Paenibacillus baekrokdamisoli strain KCTC 33723.</title>
        <authorList>
            <person name="Kang S.W."/>
            <person name="Lee K.C."/>
            <person name="Kim K.K."/>
            <person name="Kim J.S."/>
            <person name="Kim D.S."/>
            <person name="Ko S.H."/>
            <person name="Yang S.H."/>
            <person name="Lee J.S."/>
        </authorList>
    </citation>
    <scope>NUCLEOTIDE SEQUENCE [LARGE SCALE GENOMIC DNA]</scope>
    <source>
        <strain evidence="8 9">KCTC 33723</strain>
    </source>
</reference>
<dbReference type="InterPro" id="IPR000522">
    <property type="entry name" value="ABC_transptr_permease_BtuC"/>
</dbReference>
<dbReference type="PANTHER" id="PTHR30472">
    <property type="entry name" value="FERRIC ENTEROBACTIN TRANSPORT SYSTEM PERMEASE PROTEIN"/>
    <property type="match status" value="1"/>
</dbReference>
<dbReference type="KEGG" id="pbk:Back11_51340"/>
<keyword evidence="3" id="KW-0813">Transport</keyword>
<sequence>MNSKWVHKFFRKTSTAHSSVVLLSFIFVLAVLGLLLSMFLAVSFGAKEITMRMVWTAIFNYNPALTSDQIIHELRLPRVIGAAVIGAAFAVAGALMQGVTRNPLADTGILGINAGASFMVVLSFAFFPNLPYLALILLSFIGAVLSTLFIMLLGSMTPGGLTPIRLTVAGAVVAALLSSLSSGIAIYYDLSQDLAFWFAGGVAGVKWFHLKLLVPIILLTIAFTFVLARSISVISLGEDIAVSLGEKTKRIRILGMVCAVILAGVSVSVAGPIGFVGLVIPHISRKLVGVDYRLIIPMSALLGAILLVLADLGARTVNPPKELAISAMVALVGVPFFLYLASRERRNL</sequence>
<dbReference type="OrthoDB" id="9811721at2"/>
<keyword evidence="4" id="KW-1003">Cell membrane</keyword>
<dbReference type="PANTHER" id="PTHR30472:SF65">
    <property type="entry name" value="SIDEROPHORE TRANSPORT SYSTEM PERMEASE PROTEIN YFIZ-RELATED"/>
    <property type="match status" value="1"/>
</dbReference>
<evidence type="ECO:0000313" key="8">
    <source>
        <dbReference type="EMBL" id="BBH23789.1"/>
    </source>
</evidence>
<keyword evidence="9" id="KW-1185">Reference proteome</keyword>
<dbReference type="GO" id="GO:0033214">
    <property type="term" value="P:siderophore-iron import into cell"/>
    <property type="evidence" value="ECO:0007669"/>
    <property type="project" value="TreeGrafter"/>
</dbReference>
<gene>
    <name evidence="8" type="primary">fhuB_1</name>
    <name evidence="8" type="ORF">Back11_51340</name>
</gene>
<comment type="subcellular location">
    <subcellularLocation>
        <location evidence="1">Cell membrane</location>
        <topology evidence="1">Multi-pass membrane protein</topology>
    </subcellularLocation>
</comment>
<dbReference type="InterPro" id="IPR037294">
    <property type="entry name" value="ABC_BtuC-like"/>
</dbReference>
<keyword evidence="6" id="KW-1133">Transmembrane helix</keyword>
<evidence type="ECO:0000256" key="3">
    <source>
        <dbReference type="ARBA" id="ARBA00022448"/>
    </source>
</evidence>
<keyword evidence="5" id="KW-0812">Transmembrane</keyword>
<dbReference type="Gene3D" id="1.10.3470.10">
    <property type="entry name" value="ABC transporter involved in vitamin B12 uptake, BtuC"/>
    <property type="match status" value="1"/>
</dbReference>
<evidence type="ECO:0000256" key="1">
    <source>
        <dbReference type="ARBA" id="ARBA00004651"/>
    </source>
</evidence>
<dbReference type="GO" id="GO:0005886">
    <property type="term" value="C:plasma membrane"/>
    <property type="evidence" value="ECO:0007669"/>
    <property type="project" value="UniProtKB-SubCell"/>
</dbReference>
<name>A0A3G9JL76_9BACL</name>
<keyword evidence="7" id="KW-0472">Membrane</keyword>
<proteinExistence type="inferred from homology"/>
<protein>
    <submittedName>
        <fullName evidence="8">Ferrichrome ABC transporter permease</fullName>
    </submittedName>
</protein>
<comment type="similarity">
    <text evidence="2">Belongs to the binding-protein-dependent transport system permease family. FecCD subfamily.</text>
</comment>
<dbReference type="EMBL" id="AP019308">
    <property type="protein sequence ID" value="BBH23789.1"/>
    <property type="molecule type" value="Genomic_DNA"/>
</dbReference>
<dbReference type="CDD" id="cd06550">
    <property type="entry name" value="TM_ABC_iron-siderophores_like"/>
    <property type="match status" value="1"/>
</dbReference>
<organism evidence="8 9">
    <name type="scientific">Paenibacillus baekrokdamisoli</name>
    <dbReference type="NCBI Taxonomy" id="1712516"/>
    <lineage>
        <taxon>Bacteria</taxon>
        <taxon>Bacillati</taxon>
        <taxon>Bacillota</taxon>
        <taxon>Bacilli</taxon>
        <taxon>Bacillales</taxon>
        <taxon>Paenibacillaceae</taxon>
        <taxon>Paenibacillus</taxon>
    </lineage>
</organism>